<name>A0ABD3NU67_9STRA</name>
<evidence type="ECO:0000313" key="2">
    <source>
        <dbReference type="EMBL" id="KAL3778946.1"/>
    </source>
</evidence>
<dbReference type="Proteomes" id="UP001516023">
    <property type="component" value="Unassembled WGS sequence"/>
</dbReference>
<keyword evidence="3" id="KW-1185">Reference proteome</keyword>
<evidence type="ECO:0000256" key="1">
    <source>
        <dbReference type="SAM" id="Phobius"/>
    </source>
</evidence>
<comment type="caution">
    <text evidence="2">The sequence shown here is derived from an EMBL/GenBank/DDBJ whole genome shotgun (WGS) entry which is preliminary data.</text>
</comment>
<reference evidence="2 3" key="1">
    <citation type="journal article" date="2020" name="G3 (Bethesda)">
        <title>Improved Reference Genome for Cyclotella cryptica CCMP332, a Model for Cell Wall Morphogenesis, Salinity Adaptation, and Lipid Production in Diatoms (Bacillariophyta).</title>
        <authorList>
            <person name="Roberts W.R."/>
            <person name="Downey K.M."/>
            <person name="Ruck E.C."/>
            <person name="Traller J.C."/>
            <person name="Alverson A.J."/>
        </authorList>
    </citation>
    <scope>NUCLEOTIDE SEQUENCE [LARGE SCALE GENOMIC DNA]</scope>
    <source>
        <strain evidence="2 3">CCMP332</strain>
    </source>
</reference>
<accession>A0ABD3NU67</accession>
<keyword evidence="1" id="KW-1133">Transmembrane helix</keyword>
<organism evidence="2 3">
    <name type="scientific">Cyclotella cryptica</name>
    <dbReference type="NCBI Taxonomy" id="29204"/>
    <lineage>
        <taxon>Eukaryota</taxon>
        <taxon>Sar</taxon>
        <taxon>Stramenopiles</taxon>
        <taxon>Ochrophyta</taxon>
        <taxon>Bacillariophyta</taxon>
        <taxon>Coscinodiscophyceae</taxon>
        <taxon>Thalassiosirophycidae</taxon>
        <taxon>Stephanodiscales</taxon>
        <taxon>Stephanodiscaceae</taxon>
        <taxon>Cyclotella</taxon>
    </lineage>
</organism>
<keyword evidence="1" id="KW-0472">Membrane</keyword>
<sequence>MFVLCVCRFRSPLHQALVTSRDFAAETQPEYSKTMASSHLKSFSFSCFFCVFVVPLGLPPALVPSLYELFVTSADVMLSIIGEVKGSSLFWFDLRVFHLIV</sequence>
<evidence type="ECO:0000313" key="3">
    <source>
        <dbReference type="Proteomes" id="UP001516023"/>
    </source>
</evidence>
<protein>
    <submittedName>
        <fullName evidence="2">Uncharacterized protein</fullName>
    </submittedName>
</protein>
<dbReference type="EMBL" id="JABMIG020000411">
    <property type="protein sequence ID" value="KAL3778946.1"/>
    <property type="molecule type" value="Genomic_DNA"/>
</dbReference>
<feature type="transmembrane region" description="Helical" evidence="1">
    <location>
        <begin position="43"/>
        <end position="63"/>
    </location>
</feature>
<keyword evidence="1" id="KW-0812">Transmembrane</keyword>
<gene>
    <name evidence="2" type="ORF">HJC23_001247</name>
</gene>
<proteinExistence type="predicted"/>
<dbReference type="AlphaFoldDB" id="A0ABD3NU67"/>